<dbReference type="SMART" id="SM00028">
    <property type="entry name" value="TPR"/>
    <property type="match status" value="4"/>
</dbReference>
<dbReference type="Proteomes" id="UP000189670">
    <property type="component" value="Unassembled WGS sequence"/>
</dbReference>
<evidence type="ECO:0000256" key="2">
    <source>
        <dbReference type="ARBA" id="ARBA00022803"/>
    </source>
</evidence>
<gene>
    <name evidence="4" type="primary">mamA</name>
    <name evidence="4" type="ORF">OMM_15478</name>
</gene>
<proteinExistence type="predicted"/>
<dbReference type="Pfam" id="PF13181">
    <property type="entry name" value="TPR_8"/>
    <property type="match status" value="2"/>
</dbReference>
<name>A0A1V1NQA0_9BACT</name>
<keyword evidence="2 3" id="KW-0802">TPR repeat</keyword>
<dbReference type="InterPro" id="IPR050498">
    <property type="entry name" value="Ycf3"/>
</dbReference>
<dbReference type="PANTHER" id="PTHR44858:SF1">
    <property type="entry name" value="UDP-N-ACETYLGLUCOSAMINE--PEPTIDE N-ACETYLGLUCOSAMINYLTRANSFERASE SPINDLY-RELATED"/>
    <property type="match status" value="1"/>
</dbReference>
<dbReference type="EMBL" id="ATBP01003705">
    <property type="protein sequence ID" value="ETR64745.1"/>
    <property type="molecule type" value="Genomic_DNA"/>
</dbReference>
<evidence type="ECO:0000313" key="5">
    <source>
        <dbReference type="Proteomes" id="UP000189670"/>
    </source>
</evidence>
<evidence type="ECO:0000256" key="3">
    <source>
        <dbReference type="PROSITE-ProRule" id="PRU00339"/>
    </source>
</evidence>
<dbReference type="Gene3D" id="1.25.40.10">
    <property type="entry name" value="Tetratricopeptide repeat domain"/>
    <property type="match status" value="1"/>
</dbReference>
<dbReference type="NCBIfam" id="NF040959">
    <property type="entry name" value="MamA"/>
    <property type="match status" value="1"/>
</dbReference>
<reference evidence="5" key="1">
    <citation type="submission" date="2012-11" db="EMBL/GenBank/DDBJ databases">
        <authorList>
            <person name="Lucero-Rivera Y.E."/>
            <person name="Tovar-Ramirez D."/>
        </authorList>
    </citation>
    <scope>NUCLEOTIDE SEQUENCE [LARGE SCALE GENOMIC DNA]</scope>
    <source>
        <strain evidence="5">Araruama</strain>
    </source>
</reference>
<dbReference type="InterPro" id="IPR019734">
    <property type="entry name" value="TPR_rpt"/>
</dbReference>
<evidence type="ECO:0000256" key="1">
    <source>
        <dbReference type="ARBA" id="ARBA00022737"/>
    </source>
</evidence>
<comment type="caution">
    <text evidence="4">The sequence shown here is derived from an EMBL/GenBank/DDBJ whole genome shotgun (WGS) entry which is preliminary data.</text>
</comment>
<dbReference type="Pfam" id="PF13432">
    <property type="entry name" value="TPR_16"/>
    <property type="match status" value="1"/>
</dbReference>
<feature type="repeat" description="TPR" evidence="3">
    <location>
        <begin position="101"/>
        <end position="134"/>
    </location>
</feature>
<dbReference type="InterPro" id="IPR011990">
    <property type="entry name" value="TPR-like_helical_dom_sf"/>
</dbReference>
<evidence type="ECO:0000313" key="4">
    <source>
        <dbReference type="EMBL" id="ETR64745.1"/>
    </source>
</evidence>
<dbReference type="PROSITE" id="PS50005">
    <property type="entry name" value="TPR"/>
    <property type="match status" value="4"/>
</dbReference>
<accession>A0A1V1NQA0</accession>
<dbReference type="AlphaFoldDB" id="A0A1V1NQA0"/>
<dbReference type="PANTHER" id="PTHR44858">
    <property type="entry name" value="TETRATRICOPEPTIDE REPEAT PROTEIN 6"/>
    <property type="match status" value="1"/>
</dbReference>
<organism evidence="4 5">
    <name type="scientific">Candidatus Magnetoglobus multicellularis str. Araruama</name>
    <dbReference type="NCBI Taxonomy" id="890399"/>
    <lineage>
        <taxon>Bacteria</taxon>
        <taxon>Pseudomonadati</taxon>
        <taxon>Thermodesulfobacteriota</taxon>
        <taxon>Desulfobacteria</taxon>
        <taxon>Desulfobacterales</taxon>
        <taxon>Desulfobacteraceae</taxon>
        <taxon>Candidatus Magnetoglobus</taxon>
    </lineage>
</organism>
<feature type="repeat" description="TPR" evidence="3">
    <location>
        <begin position="135"/>
        <end position="168"/>
    </location>
</feature>
<protein>
    <submittedName>
        <fullName evidence="4">MamA</fullName>
    </submittedName>
</protein>
<dbReference type="PROSITE" id="PS50293">
    <property type="entry name" value="TPR_REGION"/>
    <property type="match status" value="2"/>
</dbReference>
<sequence length="203" mass="23447">MYLQWPFIKIGRSVKSMVDGYKRIFNLEPEDLKAMYLKKVRAADLRGDSQSCVKYMQVLASKYPNDPEIFYQLGIACEKASNFGAAIQAYQQVIAINDQFTKAHYRIGIIHIRQREFETAVNALKKAIQLEPESAEINFRLGQSFDRLKNYEKAIAYFAKAVEIDPKFIQAFKNMALTYDSIDEHKKALDCLKRVLELEETLS</sequence>
<keyword evidence="1" id="KW-0677">Repeat</keyword>
<feature type="repeat" description="TPR" evidence="3">
    <location>
        <begin position="169"/>
        <end position="202"/>
    </location>
</feature>
<feature type="repeat" description="TPR" evidence="3">
    <location>
        <begin position="67"/>
        <end position="100"/>
    </location>
</feature>
<dbReference type="SUPFAM" id="SSF48452">
    <property type="entry name" value="TPR-like"/>
    <property type="match status" value="1"/>
</dbReference>